<dbReference type="AlphaFoldDB" id="A0A4R6PXN7"/>
<feature type="binding site" evidence="6">
    <location>
        <position position="101"/>
    </location>
    <ligand>
        <name>5-phospho-alpha-D-ribose 1-diphosphate</name>
        <dbReference type="ChEBI" id="CHEBI:58017"/>
        <note>ligand shared between dimeric partners</note>
    </ligand>
</feature>
<dbReference type="Proteomes" id="UP000295500">
    <property type="component" value="Unassembled WGS sequence"/>
</dbReference>
<comment type="pathway">
    <text evidence="1 6">Pyrimidine metabolism; UMP biosynthesis via de novo pathway; UMP from orotate: step 1/2.</text>
</comment>
<dbReference type="InterPro" id="IPR023031">
    <property type="entry name" value="OPRT"/>
</dbReference>
<keyword evidence="4 6" id="KW-0808">Transferase</keyword>
<organism evidence="8 9">
    <name type="scientific">Aminicella lysinilytica</name>
    <dbReference type="NCBI Taxonomy" id="433323"/>
    <lineage>
        <taxon>Bacteria</taxon>
        <taxon>Bacillati</taxon>
        <taxon>Bacillota</taxon>
        <taxon>Clostridia</taxon>
        <taxon>Peptostreptococcales</taxon>
        <taxon>Anaerovoracaceae</taxon>
        <taxon>Aminicella</taxon>
    </lineage>
</organism>
<evidence type="ECO:0000256" key="5">
    <source>
        <dbReference type="ARBA" id="ARBA00022975"/>
    </source>
</evidence>
<accession>A0A4R6PXN7</accession>
<evidence type="ECO:0000256" key="2">
    <source>
        <dbReference type="ARBA" id="ARBA00011971"/>
    </source>
</evidence>
<dbReference type="GO" id="GO:0004588">
    <property type="term" value="F:orotate phosphoribosyltransferase activity"/>
    <property type="evidence" value="ECO:0007669"/>
    <property type="project" value="UniProtKB-UniRule"/>
</dbReference>
<evidence type="ECO:0000313" key="8">
    <source>
        <dbReference type="EMBL" id="TDP51103.1"/>
    </source>
</evidence>
<feature type="binding site" description="in other chain" evidence="6">
    <location>
        <begin position="121"/>
        <end position="129"/>
    </location>
    <ligand>
        <name>5-phospho-alpha-D-ribose 1-diphosphate</name>
        <dbReference type="ChEBI" id="CHEBI:58017"/>
        <note>ligand shared between dimeric partners</note>
    </ligand>
</feature>
<comment type="catalytic activity">
    <reaction evidence="6">
        <text>orotidine 5'-phosphate + diphosphate = orotate + 5-phospho-alpha-D-ribose 1-diphosphate</text>
        <dbReference type="Rhea" id="RHEA:10380"/>
        <dbReference type="ChEBI" id="CHEBI:30839"/>
        <dbReference type="ChEBI" id="CHEBI:33019"/>
        <dbReference type="ChEBI" id="CHEBI:57538"/>
        <dbReference type="ChEBI" id="CHEBI:58017"/>
        <dbReference type="EC" id="2.4.2.10"/>
    </reaction>
</comment>
<feature type="binding site" evidence="6">
    <location>
        <position position="95"/>
    </location>
    <ligand>
        <name>5-phospho-alpha-D-ribose 1-diphosphate</name>
        <dbReference type="ChEBI" id="CHEBI:58017"/>
        <note>ligand shared between dimeric partners</note>
    </ligand>
</feature>
<evidence type="ECO:0000256" key="3">
    <source>
        <dbReference type="ARBA" id="ARBA00022676"/>
    </source>
</evidence>
<comment type="function">
    <text evidence="6">Catalyzes the transfer of a ribosyl phosphate group from 5-phosphoribose 1-diphosphate to orotate, leading to the formation of orotidine monophosphate (OMP).</text>
</comment>
<dbReference type="Pfam" id="PF00156">
    <property type="entry name" value="Pribosyltran"/>
    <property type="match status" value="1"/>
</dbReference>
<dbReference type="HAMAP" id="MF_01208">
    <property type="entry name" value="PyrE"/>
    <property type="match status" value="1"/>
</dbReference>
<proteinExistence type="inferred from homology"/>
<comment type="caution">
    <text evidence="6">Lacks conserved residue(s) required for the propagation of feature annotation.</text>
</comment>
<evidence type="ECO:0000259" key="7">
    <source>
        <dbReference type="Pfam" id="PF00156"/>
    </source>
</evidence>
<comment type="cofactor">
    <cofactor evidence="6">
        <name>Mg(2+)</name>
        <dbReference type="ChEBI" id="CHEBI:18420"/>
    </cofactor>
</comment>
<dbReference type="EMBL" id="SNXO01000032">
    <property type="protein sequence ID" value="TDP51103.1"/>
    <property type="molecule type" value="Genomic_DNA"/>
</dbReference>
<dbReference type="OrthoDB" id="9803963at2"/>
<dbReference type="InterPro" id="IPR000836">
    <property type="entry name" value="PRTase_dom"/>
</dbReference>
<dbReference type="PANTHER" id="PTHR19278">
    <property type="entry name" value="OROTATE PHOSPHORIBOSYLTRANSFERASE"/>
    <property type="match status" value="1"/>
</dbReference>
<gene>
    <name evidence="6" type="primary">pyrE</name>
    <name evidence="8" type="ORF">EV211_13223</name>
</gene>
<sequence>MSKTEIAKGLLSIEAVFLRPQEPFTWASGIKSPIYCDNRLTLTAPDVRTIVEEELAATVREYYPECEVLMGTSTAGIAHAAIVGHIMDLPMGYVRGSKKDHGRTNQIEGKLLPGQKVVVVEDLISTAGSACETVEVLREAGAHVLGIVSIFTYGMKKGLTRLAEKKIENHSLCDLDALVKVAVDTGYIKPEEENKILRFRDDPSDEGWMKEE</sequence>
<dbReference type="UniPathway" id="UPA00070">
    <property type="reaction ID" value="UER00119"/>
</dbReference>
<name>A0A4R6PXN7_9FIRM</name>
<comment type="subunit">
    <text evidence="6">Homodimer.</text>
</comment>
<dbReference type="RefSeq" id="WP_133528986.1">
    <property type="nucleotide sequence ID" value="NZ_SNXO01000032.1"/>
</dbReference>
<keyword evidence="6" id="KW-0460">Magnesium</keyword>
<dbReference type="SUPFAM" id="SSF53271">
    <property type="entry name" value="PRTase-like"/>
    <property type="match status" value="1"/>
</dbReference>
<dbReference type="GO" id="GO:0000287">
    <property type="term" value="F:magnesium ion binding"/>
    <property type="evidence" value="ECO:0007669"/>
    <property type="project" value="UniProtKB-UniRule"/>
</dbReference>
<protein>
    <recommendedName>
        <fullName evidence="2 6">Orotate phosphoribosyltransferase</fullName>
        <shortName evidence="6">OPRT</shortName>
        <shortName evidence="6">OPRTase</shortName>
        <ecNumber evidence="2 6">2.4.2.10</ecNumber>
    </recommendedName>
</protein>
<keyword evidence="5 6" id="KW-0665">Pyrimidine biosynthesis</keyword>
<comment type="caution">
    <text evidence="8">The sequence shown here is derived from an EMBL/GenBank/DDBJ whole genome shotgun (WGS) entry which is preliminary data.</text>
</comment>
<dbReference type="GO" id="GO:0019856">
    <property type="term" value="P:pyrimidine nucleobase biosynthetic process"/>
    <property type="evidence" value="ECO:0007669"/>
    <property type="project" value="TreeGrafter"/>
</dbReference>
<evidence type="ECO:0000256" key="6">
    <source>
        <dbReference type="HAMAP-Rule" id="MF_01208"/>
    </source>
</evidence>
<dbReference type="PANTHER" id="PTHR19278:SF9">
    <property type="entry name" value="URIDINE 5'-MONOPHOSPHATE SYNTHASE"/>
    <property type="match status" value="1"/>
</dbReference>
<dbReference type="GO" id="GO:0044205">
    <property type="term" value="P:'de novo' UMP biosynthetic process"/>
    <property type="evidence" value="ECO:0007669"/>
    <property type="project" value="UniProtKB-UniRule"/>
</dbReference>
<comment type="similarity">
    <text evidence="6">Belongs to the purine/pyrimidine phosphoribosyltransferase family. PyrE subfamily.</text>
</comment>
<dbReference type="InterPro" id="IPR029057">
    <property type="entry name" value="PRTase-like"/>
</dbReference>
<dbReference type="EC" id="2.4.2.10" evidence="2 6"/>
<dbReference type="CDD" id="cd06223">
    <property type="entry name" value="PRTases_typeI"/>
    <property type="match status" value="1"/>
</dbReference>
<evidence type="ECO:0000256" key="1">
    <source>
        <dbReference type="ARBA" id="ARBA00004889"/>
    </source>
</evidence>
<evidence type="ECO:0000313" key="9">
    <source>
        <dbReference type="Proteomes" id="UP000295500"/>
    </source>
</evidence>
<dbReference type="InterPro" id="IPR004467">
    <property type="entry name" value="Or_phspho_trans_dom"/>
</dbReference>
<feature type="binding site" evidence="6">
    <location>
        <position position="125"/>
    </location>
    <ligand>
        <name>orotate</name>
        <dbReference type="ChEBI" id="CHEBI:30839"/>
    </ligand>
</feature>
<keyword evidence="3 6" id="KW-0328">Glycosyltransferase</keyword>
<feature type="binding site" evidence="6">
    <location>
        <position position="99"/>
    </location>
    <ligand>
        <name>5-phospho-alpha-D-ribose 1-diphosphate</name>
        <dbReference type="ChEBI" id="CHEBI:58017"/>
        <note>ligand shared between dimeric partners</note>
    </ligand>
</feature>
<feature type="domain" description="Phosphoribosyltransferase" evidence="7">
    <location>
        <begin position="56"/>
        <end position="152"/>
    </location>
</feature>
<evidence type="ECO:0000256" key="4">
    <source>
        <dbReference type="ARBA" id="ARBA00022679"/>
    </source>
</evidence>
<keyword evidence="9" id="KW-1185">Reference proteome</keyword>
<reference evidence="8 9" key="1">
    <citation type="submission" date="2019-03" db="EMBL/GenBank/DDBJ databases">
        <title>Genomic Encyclopedia of Type Strains, Phase IV (KMG-IV): sequencing the most valuable type-strain genomes for metagenomic binning, comparative biology and taxonomic classification.</title>
        <authorList>
            <person name="Goeker M."/>
        </authorList>
    </citation>
    <scope>NUCLEOTIDE SEQUENCE [LARGE SCALE GENOMIC DNA]</scope>
    <source>
        <strain evidence="8 9">DSM 28287</strain>
    </source>
</reference>
<dbReference type="Gene3D" id="3.40.50.2020">
    <property type="match status" value="1"/>
</dbReference>
<dbReference type="NCBIfam" id="TIGR00336">
    <property type="entry name" value="pyrE"/>
    <property type="match status" value="1"/>
</dbReference>